<feature type="domain" description="Peptidase A1" evidence="6">
    <location>
        <begin position="55"/>
        <end position="400"/>
    </location>
</feature>
<reference evidence="7 8" key="1">
    <citation type="submission" date="2024-01" db="EMBL/GenBank/DDBJ databases">
        <title>Genome assemblies of Stephania.</title>
        <authorList>
            <person name="Yang L."/>
        </authorList>
    </citation>
    <scope>NUCLEOTIDE SEQUENCE [LARGE SCALE GENOMIC DNA]</scope>
    <source>
        <strain evidence="7">QJT</strain>
        <tissue evidence="7">Leaf</tissue>
    </source>
</reference>
<evidence type="ECO:0000256" key="2">
    <source>
        <dbReference type="ARBA" id="ARBA00022670"/>
    </source>
</evidence>
<evidence type="ECO:0000256" key="1">
    <source>
        <dbReference type="ARBA" id="ARBA00007447"/>
    </source>
</evidence>
<dbReference type="InterPro" id="IPR034161">
    <property type="entry name" value="Pepsin-like_plant"/>
</dbReference>
<dbReference type="SUPFAM" id="SSF50630">
    <property type="entry name" value="Acid proteases"/>
    <property type="match status" value="1"/>
</dbReference>
<dbReference type="GO" id="GO:0006508">
    <property type="term" value="P:proteolysis"/>
    <property type="evidence" value="ECO:0007669"/>
    <property type="project" value="UniProtKB-KW"/>
</dbReference>
<dbReference type="GO" id="GO:0004190">
    <property type="term" value="F:aspartic-type endopeptidase activity"/>
    <property type="evidence" value="ECO:0007669"/>
    <property type="project" value="UniProtKB-KW"/>
</dbReference>
<keyword evidence="5" id="KW-0325">Glycoprotein</keyword>
<dbReference type="Proteomes" id="UP001417504">
    <property type="component" value="Unassembled WGS sequence"/>
</dbReference>
<dbReference type="InterPro" id="IPR032861">
    <property type="entry name" value="TAXi_N"/>
</dbReference>
<dbReference type="PROSITE" id="PS51767">
    <property type="entry name" value="PEPTIDASE_A1"/>
    <property type="match status" value="1"/>
</dbReference>
<dbReference type="FunFam" id="2.40.70.10:FF:000033">
    <property type="entry name" value="Aspartyl protease family protein"/>
    <property type="match status" value="1"/>
</dbReference>
<evidence type="ECO:0000313" key="8">
    <source>
        <dbReference type="Proteomes" id="UP001417504"/>
    </source>
</evidence>
<evidence type="ECO:0000313" key="7">
    <source>
        <dbReference type="EMBL" id="KAK9091146.1"/>
    </source>
</evidence>
<organism evidence="7 8">
    <name type="scientific">Stephania japonica</name>
    <dbReference type="NCBI Taxonomy" id="461633"/>
    <lineage>
        <taxon>Eukaryota</taxon>
        <taxon>Viridiplantae</taxon>
        <taxon>Streptophyta</taxon>
        <taxon>Embryophyta</taxon>
        <taxon>Tracheophyta</taxon>
        <taxon>Spermatophyta</taxon>
        <taxon>Magnoliopsida</taxon>
        <taxon>Ranunculales</taxon>
        <taxon>Menispermaceae</taxon>
        <taxon>Menispermoideae</taxon>
        <taxon>Cissampelideae</taxon>
        <taxon>Stephania</taxon>
    </lineage>
</organism>
<keyword evidence="3" id="KW-0064">Aspartyl protease</keyword>
<dbReference type="Gene3D" id="2.40.70.10">
    <property type="entry name" value="Acid Proteases"/>
    <property type="match status" value="2"/>
</dbReference>
<keyword evidence="2" id="KW-0645">Protease</keyword>
<dbReference type="InterPro" id="IPR021109">
    <property type="entry name" value="Peptidase_aspartic_dom_sf"/>
</dbReference>
<protein>
    <recommendedName>
        <fullName evidence="6">Peptidase A1 domain-containing protein</fullName>
    </recommendedName>
</protein>
<dbReference type="InterPro" id="IPR051708">
    <property type="entry name" value="Plant_Aspart_Prot_A1"/>
</dbReference>
<dbReference type="InterPro" id="IPR032799">
    <property type="entry name" value="TAXi_C"/>
</dbReference>
<evidence type="ECO:0000259" key="6">
    <source>
        <dbReference type="PROSITE" id="PS51767"/>
    </source>
</evidence>
<dbReference type="CDD" id="cd05476">
    <property type="entry name" value="pepsin_A_like_plant"/>
    <property type="match status" value="1"/>
</dbReference>
<evidence type="ECO:0000256" key="5">
    <source>
        <dbReference type="ARBA" id="ARBA00023180"/>
    </source>
</evidence>
<evidence type="ECO:0000256" key="4">
    <source>
        <dbReference type="ARBA" id="ARBA00022801"/>
    </source>
</evidence>
<dbReference type="Pfam" id="PF14541">
    <property type="entry name" value="TAXi_C"/>
    <property type="match status" value="1"/>
</dbReference>
<dbReference type="PANTHER" id="PTHR47967:SF46">
    <property type="entry name" value="ASPARTIC PROTEINASE NEPENTHESIN-1"/>
    <property type="match status" value="1"/>
</dbReference>
<comment type="similarity">
    <text evidence="1">Belongs to the peptidase A1 family.</text>
</comment>
<keyword evidence="4" id="KW-0378">Hydrolase</keyword>
<dbReference type="Pfam" id="PF14543">
    <property type="entry name" value="TAXi_N"/>
    <property type="match status" value="1"/>
</dbReference>
<proteinExistence type="inferred from homology"/>
<accession>A0AAP0ED57</accession>
<gene>
    <name evidence="7" type="ORF">Sjap_024323</name>
</gene>
<dbReference type="EMBL" id="JBBNAE010000010">
    <property type="protein sequence ID" value="KAK9091146.1"/>
    <property type="molecule type" value="Genomic_DNA"/>
</dbReference>
<comment type="caution">
    <text evidence="7">The sequence shown here is derived from an EMBL/GenBank/DDBJ whole genome shotgun (WGS) entry which is preliminary data.</text>
</comment>
<sequence>MAHSDLTLSATATDYLKLRLVHRNPPLTASQALSSDTLRLKSPIISGASTGSGQYFVDFTVGTPPQRLLLRPRLGQLLRLRLPPPPLPLLLPLPCSAPACRLVPHRRCPRRRRRRRRRPASCSYSYSYSDRSSTAGIFSLDTATLNSTSARDFKLRRVHFGCAFHVSGFDGAHGVMGLGRGPISFPSQLARRGFGNKFSYCLMDYTLSPPPTSFLFIGQAHGPKPTNPKPRPIMSFTPLLTNPLSPTFYYVGIKSAFVDGVKLPVNSSVWGLDGDGNGGTVIDSGTTLSFFAIPAYREILKAFKRRVKLPLVSNPALGFDLCVSVSSGASLGLPRMSFGLVGGSVFSPPSSNYFIDVADGVKCLALQPVSAPSSFSVIGNLMQQGFLLEFDRDKSRLGFTRHGCAVK</sequence>
<dbReference type="InterPro" id="IPR033121">
    <property type="entry name" value="PEPTIDASE_A1"/>
</dbReference>
<keyword evidence="8" id="KW-1185">Reference proteome</keyword>
<dbReference type="PANTHER" id="PTHR47967">
    <property type="entry name" value="OS07G0603500 PROTEIN-RELATED"/>
    <property type="match status" value="1"/>
</dbReference>
<evidence type="ECO:0000256" key="3">
    <source>
        <dbReference type="ARBA" id="ARBA00022750"/>
    </source>
</evidence>
<name>A0AAP0ED57_9MAGN</name>
<dbReference type="AlphaFoldDB" id="A0AAP0ED57"/>